<dbReference type="OrthoDB" id="5569250at2759"/>
<evidence type="ECO:0000313" key="3">
    <source>
        <dbReference type="EMBL" id="KAG5651797.1"/>
    </source>
</evidence>
<evidence type="ECO:0000313" key="4">
    <source>
        <dbReference type="Proteomes" id="UP000717328"/>
    </source>
</evidence>
<evidence type="ECO:0000256" key="1">
    <source>
        <dbReference type="SAM" id="MobiDB-lite"/>
    </source>
</evidence>
<keyword evidence="4" id="KW-1185">Reference proteome</keyword>
<name>A0A9P7GJH9_9AGAR</name>
<feature type="compositionally biased region" description="Basic residues" evidence="1">
    <location>
        <begin position="259"/>
        <end position="275"/>
    </location>
</feature>
<comment type="caution">
    <text evidence="3">The sequence shown here is derived from an EMBL/GenBank/DDBJ whole genome shotgun (WGS) entry which is preliminary data.</text>
</comment>
<gene>
    <name evidence="3" type="ORF">H0H81_007383</name>
</gene>
<evidence type="ECO:0000259" key="2">
    <source>
        <dbReference type="Pfam" id="PF17667"/>
    </source>
</evidence>
<protein>
    <recommendedName>
        <fullName evidence="2">Fungal-type protein kinase domain-containing protein</fullName>
    </recommendedName>
</protein>
<feature type="non-terminal residue" evidence="3">
    <location>
        <position position="756"/>
    </location>
</feature>
<dbReference type="PANTHER" id="PTHR38248:SF2">
    <property type="entry name" value="FUNK1 11"/>
    <property type="match status" value="1"/>
</dbReference>
<dbReference type="AlphaFoldDB" id="A0A9P7GJH9"/>
<dbReference type="Pfam" id="PF17667">
    <property type="entry name" value="Pkinase_fungal"/>
    <property type="match status" value="1"/>
</dbReference>
<sequence length="756" mass="85446">MSTTFSTTTNTSQSSTPNRRGVNGLVHHTYKEVALQLKEDIDGKHSSTVPFLDFVHHVWGLDPELAQKINDRQWKLLPEKLSEYANTKYEPDLYGPFAAMAKALIDEVEKVFGKASEEAKDTSLYFWNHLGLRSLKTSATRRKPDMLAIDTIFSSLCPIWLFVRQVLEFKRTYDSNSKTGDTPKTSTSSFAAASTSSAGTRSSSRASNGFAIPGLPASAFASGSGIPLRADTRFTSPSATPTAAEFDRSQITKPSPASSHKRKSTHSHAIRKSKRARNDAPQSPVIQKVKADALQLAVYAIDCLNASTRHFATGILIDRYEVSLWYYDRACIIRSEEFYFDSDPNKLAIMLYAMSNCTAKQAGFDPHLSLPVDLPERPRKLPDFWQDVIDATFSFPSATFPQNASKSKTTVSSLDLRILETIFSYRGLIGRGTMVYRVARIFKGVESEEHEALKTSWPLCSRHLEATTISTLVEKIPEWKDHLPEVIASATLTAEELELPRVELLKVCSIERFEDRWLHMLLMKLYGKLWTVGSVEAFQDVFVDCVECHYHGYTTGRILHRDLSENNLMFKKSSDGGVKGILNDWDMASKVDETDQVESSTAQHRTGTLPFMARDLLIDGNPPPHLYRHDLESFFYILIWAALRYDFKSGTRLATPECIQKWESSMEDAYNAKNTMIASQDRFKLILSHVQPQSRDQLVPWIKSVRQLFRRGTFAEGDQLEWDRKTLGGCVTFEKFMEALGRERRQLKTLQVDSTL</sequence>
<dbReference type="InterPro" id="IPR011009">
    <property type="entry name" value="Kinase-like_dom_sf"/>
</dbReference>
<dbReference type="PANTHER" id="PTHR38248">
    <property type="entry name" value="FUNK1 6"/>
    <property type="match status" value="1"/>
</dbReference>
<reference evidence="3" key="1">
    <citation type="submission" date="2021-02" db="EMBL/GenBank/DDBJ databases">
        <authorList>
            <person name="Nieuwenhuis M."/>
            <person name="Van De Peppel L.J.J."/>
        </authorList>
    </citation>
    <scope>NUCLEOTIDE SEQUENCE</scope>
    <source>
        <strain evidence="3">D49</strain>
    </source>
</reference>
<feature type="region of interest" description="Disordered" evidence="1">
    <location>
        <begin position="174"/>
        <end position="206"/>
    </location>
</feature>
<feature type="compositionally biased region" description="Low complexity" evidence="1">
    <location>
        <begin position="1"/>
        <end position="16"/>
    </location>
</feature>
<dbReference type="Proteomes" id="UP000717328">
    <property type="component" value="Unassembled WGS sequence"/>
</dbReference>
<feature type="compositionally biased region" description="Polar residues" evidence="1">
    <location>
        <begin position="174"/>
        <end position="184"/>
    </location>
</feature>
<proteinExistence type="predicted"/>
<feature type="compositionally biased region" description="Low complexity" evidence="1">
    <location>
        <begin position="185"/>
        <end position="206"/>
    </location>
</feature>
<organism evidence="3 4">
    <name type="scientific">Sphagnurus paluster</name>
    <dbReference type="NCBI Taxonomy" id="117069"/>
    <lineage>
        <taxon>Eukaryota</taxon>
        <taxon>Fungi</taxon>
        <taxon>Dikarya</taxon>
        <taxon>Basidiomycota</taxon>
        <taxon>Agaricomycotina</taxon>
        <taxon>Agaricomycetes</taxon>
        <taxon>Agaricomycetidae</taxon>
        <taxon>Agaricales</taxon>
        <taxon>Tricholomatineae</taxon>
        <taxon>Lyophyllaceae</taxon>
        <taxon>Sphagnurus</taxon>
    </lineage>
</organism>
<feature type="domain" description="Fungal-type protein kinase" evidence="2">
    <location>
        <begin position="282"/>
        <end position="641"/>
    </location>
</feature>
<dbReference type="Gene3D" id="1.10.510.10">
    <property type="entry name" value="Transferase(Phosphotransferase) domain 1"/>
    <property type="match status" value="1"/>
</dbReference>
<feature type="region of interest" description="Disordered" evidence="1">
    <location>
        <begin position="231"/>
        <end position="284"/>
    </location>
</feature>
<dbReference type="EMBL" id="JABCKI010000197">
    <property type="protein sequence ID" value="KAG5651797.1"/>
    <property type="molecule type" value="Genomic_DNA"/>
</dbReference>
<dbReference type="InterPro" id="IPR040976">
    <property type="entry name" value="Pkinase_fungal"/>
</dbReference>
<reference evidence="3" key="2">
    <citation type="submission" date="2021-10" db="EMBL/GenBank/DDBJ databases">
        <title>Phylogenomics reveals ancestral predisposition of the termite-cultivated fungus Termitomyces towards a domesticated lifestyle.</title>
        <authorList>
            <person name="Auxier B."/>
            <person name="Grum-Grzhimaylo A."/>
            <person name="Cardenas M.E."/>
            <person name="Lodge J.D."/>
            <person name="Laessoe T."/>
            <person name="Pedersen O."/>
            <person name="Smith M.E."/>
            <person name="Kuyper T.W."/>
            <person name="Franco-Molano E.A."/>
            <person name="Baroni T.J."/>
            <person name="Aanen D.K."/>
        </authorList>
    </citation>
    <scope>NUCLEOTIDE SEQUENCE</scope>
    <source>
        <strain evidence="3">D49</strain>
    </source>
</reference>
<accession>A0A9P7GJH9</accession>
<feature type="region of interest" description="Disordered" evidence="1">
    <location>
        <begin position="1"/>
        <end position="22"/>
    </location>
</feature>
<dbReference type="SUPFAM" id="SSF56112">
    <property type="entry name" value="Protein kinase-like (PK-like)"/>
    <property type="match status" value="1"/>
</dbReference>